<evidence type="ECO:0000256" key="2">
    <source>
        <dbReference type="SAM" id="Phobius"/>
    </source>
</evidence>
<keyword evidence="2" id="KW-1133">Transmembrane helix</keyword>
<name>A0A315ZGB0_SEDFL</name>
<evidence type="ECO:0000313" key="3">
    <source>
        <dbReference type="EMBL" id="PWJ43898.1"/>
    </source>
</evidence>
<dbReference type="AlphaFoldDB" id="A0A315ZGB0"/>
<accession>A0A315ZGB0</accession>
<dbReference type="PANTHER" id="PTHR30441">
    <property type="entry name" value="DUF748 DOMAIN-CONTAINING PROTEIN"/>
    <property type="match status" value="1"/>
</dbReference>
<keyword evidence="2" id="KW-0812">Transmembrane</keyword>
<organism evidence="3 4">
    <name type="scientific">Sediminitomix flava</name>
    <dbReference type="NCBI Taxonomy" id="379075"/>
    <lineage>
        <taxon>Bacteria</taxon>
        <taxon>Pseudomonadati</taxon>
        <taxon>Bacteroidota</taxon>
        <taxon>Cytophagia</taxon>
        <taxon>Cytophagales</taxon>
        <taxon>Flammeovirgaceae</taxon>
        <taxon>Sediminitomix</taxon>
    </lineage>
</organism>
<dbReference type="GO" id="GO:0090313">
    <property type="term" value="P:regulation of protein targeting to membrane"/>
    <property type="evidence" value="ECO:0007669"/>
    <property type="project" value="TreeGrafter"/>
</dbReference>
<protein>
    <submittedName>
        <fullName evidence="3">AsmA-like protein</fullName>
    </submittedName>
</protein>
<dbReference type="EMBL" id="QGDO01000001">
    <property type="protein sequence ID" value="PWJ43898.1"/>
    <property type="molecule type" value="Genomic_DNA"/>
</dbReference>
<feature type="compositionally biased region" description="Basic residues" evidence="1">
    <location>
        <begin position="1059"/>
        <end position="1070"/>
    </location>
</feature>
<dbReference type="PANTHER" id="PTHR30441:SF8">
    <property type="entry name" value="DUF748 DOMAIN-CONTAINING PROTEIN"/>
    <property type="match status" value="1"/>
</dbReference>
<evidence type="ECO:0000256" key="1">
    <source>
        <dbReference type="SAM" id="MobiDB-lite"/>
    </source>
</evidence>
<keyword evidence="2" id="KW-0472">Membrane</keyword>
<dbReference type="InterPro" id="IPR052894">
    <property type="entry name" value="AsmA-related"/>
</dbReference>
<dbReference type="GO" id="GO:0005886">
    <property type="term" value="C:plasma membrane"/>
    <property type="evidence" value="ECO:0007669"/>
    <property type="project" value="TreeGrafter"/>
</dbReference>
<proteinExistence type="predicted"/>
<dbReference type="Proteomes" id="UP000245535">
    <property type="component" value="Unassembled WGS sequence"/>
</dbReference>
<sequence>MKFVKYFLVFTVGMIVLTTGLFYLNRKAIKDKVIDIANSLQPGELKVQKIHLSPFSHFPKVSLRLQDVTYFERAEEIREEKERPICKINDFYLAFNISDLMVGNINVAEVTLDSAYFGLLQYQDSSLNIFNAVGFDPTDSTQTKEETKEVQRDKPLDIVLERLEINNLVLDFESEPKEKRAALRVDHFDTSFQLRDRRLYSKINTNMTLLGIKHKEKVMLKDKPISFKSHLKINQNNMFIEILEAHLSVFEAQFGIEGSYAVQQNGYADLKINAEKEDLSLLTFLTNGWVNTKGQKSEDNGKIYLNATIKGETKDTIPFIEANFGAKDVSLYGKENNIALENIGFKGYLSTGSKADLSEGVIKLEDLNVDSKSGKIRMSASVKNLKTPYLDFTTNSSFDLATLNPFLKGDKIKHLKGGIELKGSVKSTIDKKNNYYISDGGKVGLFLKDISFEIPQTAQKYEDINGILYLFENKLGIHDFKAKMNDSDIHFTGQAENILKHLAGQNANMKINAKLDSKMFHIDDFVKLDSTSQVDHGKIENLNIDLTLQTTSEKLNSYKLLPYGEFKINNLSAVLPGMSDLKKLKGRLEVAPEKIVIDGFEGNLGGSNINLSAELLNFESITSSDTEPLTLSYSINSNSMQVVDFFTFKNKLHVPQEYKNAALNGFKVNGKIDTSNKEIIKEQGFPFGEVTISKLEWRFNRTPLLFRDFNIKFIHKPNEMIIEDFTGKIGESDFTFNAHLENITDSTKHDLKGTFDVNAQMLNFNELLNANFVEASSSSGNPQAQTTSQQVSTTDTLTFNPFTAKYPSFDLKVNISHMKYAKMDITNFRGQIVTTPNRVIHFKDIGTDAAGGRLNFNGDLNLIDAENAVFKSKAEAKELDMNLIHFETTYEGETYSVADNFDGILNAQINSSLYLNPDLTVNLDKSVADIEASIRDGKIQNFGPLEAMSKYFSNKDLNNIRFAEIKNTLELKNAKVTIPKMDISSTIGQLYITGQQGLDMSMAYLVEVPVKLVRSVAWNTLTGRKKKSDSEDEIMTDEGGKYVAIRIVGDVEEYDVKLGKGKKVRQHQKEKKKEEKKSKKDKN</sequence>
<feature type="compositionally biased region" description="Basic and acidic residues" evidence="1">
    <location>
        <begin position="1071"/>
        <end position="1083"/>
    </location>
</feature>
<keyword evidence="4" id="KW-1185">Reference proteome</keyword>
<feature type="region of interest" description="Disordered" evidence="1">
    <location>
        <begin position="1059"/>
        <end position="1083"/>
    </location>
</feature>
<gene>
    <name evidence="3" type="ORF">BC781_101248</name>
</gene>
<evidence type="ECO:0000313" key="4">
    <source>
        <dbReference type="Proteomes" id="UP000245535"/>
    </source>
</evidence>
<comment type="caution">
    <text evidence="3">The sequence shown here is derived from an EMBL/GenBank/DDBJ whole genome shotgun (WGS) entry which is preliminary data.</text>
</comment>
<reference evidence="3 4" key="1">
    <citation type="submission" date="2018-03" db="EMBL/GenBank/DDBJ databases">
        <title>Genomic Encyclopedia of Archaeal and Bacterial Type Strains, Phase II (KMG-II): from individual species to whole genera.</title>
        <authorList>
            <person name="Goeker M."/>
        </authorList>
    </citation>
    <scope>NUCLEOTIDE SEQUENCE [LARGE SCALE GENOMIC DNA]</scope>
    <source>
        <strain evidence="3 4">DSM 28229</strain>
    </source>
</reference>
<feature type="transmembrane region" description="Helical" evidence="2">
    <location>
        <begin position="6"/>
        <end position="24"/>
    </location>
</feature>